<comment type="caution">
    <text evidence="3">The sequence shown here is derived from an EMBL/GenBank/DDBJ whole genome shotgun (WGS) entry which is preliminary data.</text>
</comment>
<evidence type="ECO:0000259" key="2">
    <source>
        <dbReference type="Pfam" id="PF01323"/>
    </source>
</evidence>
<dbReference type="InterPro" id="IPR036249">
    <property type="entry name" value="Thioredoxin-like_sf"/>
</dbReference>
<dbReference type="Proteomes" id="UP001596058">
    <property type="component" value="Unassembled WGS sequence"/>
</dbReference>
<sequence>MSTLNVDIWSDLVCPWCYVGKRRFDRALAAFPRREDVRVRWRSFELDPGGSREPAMSLPERSHRDLGGTRADTDRRMAMLTDLAAQEGLVYRLDLARAVNSFDAHRLLQYADREGRGEAVRERLMSAYVAEGAVLSDLGTLADLAAECGLDPVATRAVLDDGGFAEEVRADELRARELGVSGVPTFVFGQRYAVSGAQPVEVFSQVLSQTFTDAGDGTETTARLP</sequence>
<accession>A0ABW1CJB7</accession>
<feature type="compositionally biased region" description="Basic and acidic residues" evidence="1">
    <location>
        <begin position="60"/>
        <end position="69"/>
    </location>
</feature>
<evidence type="ECO:0000313" key="3">
    <source>
        <dbReference type="EMBL" id="MFC5824811.1"/>
    </source>
</evidence>
<dbReference type="PANTHER" id="PTHR13887">
    <property type="entry name" value="GLUTATHIONE S-TRANSFERASE KAPPA"/>
    <property type="match status" value="1"/>
</dbReference>
<keyword evidence="4" id="KW-1185">Reference proteome</keyword>
<dbReference type="EMBL" id="JBHSPA010000016">
    <property type="protein sequence ID" value="MFC5824811.1"/>
    <property type="molecule type" value="Genomic_DNA"/>
</dbReference>
<evidence type="ECO:0000256" key="1">
    <source>
        <dbReference type="SAM" id="MobiDB-lite"/>
    </source>
</evidence>
<dbReference type="PANTHER" id="PTHR13887:SF41">
    <property type="entry name" value="THIOREDOXIN SUPERFAMILY PROTEIN"/>
    <property type="match status" value="1"/>
</dbReference>
<name>A0ABW1CJB7_9ACTN</name>
<gene>
    <name evidence="3" type="ORF">ACFPZ3_13205</name>
</gene>
<dbReference type="RefSeq" id="WP_379514327.1">
    <property type="nucleotide sequence ID" value="NZ_JBHSPA010000016.1"/>
</dbReference>
<feature type="region of interest" description="Disordered" evidence="1">
    <location>
        <begin position="47"/>
        <end position="69"/>
    </location>
</feature>
<feature type="domain" description="DSBA-like thioredoxin" evidence="2">
    <location>
        <begin position="6"/>
        <end position="207"/>
    </location>
</feature>
<organism evidence="3 4">
    <name type="scientific">Nonomuraea insulae</name>
    <dbReference type="NCBI Taxonomy" id="1616787"/>
    <lineage>
        <taxon>Bacteria</taxon>
        <taxon>Bacillati</taxon>
        <taxon>Actinomycetota</taxon>
        <taxon>Actinomycetes</taxon>
        <taxon>Streptosporangiales</taxon>
        <taxon>Streptosporangiaceae</taxon>
        <taxon>Nonomuraea</taxon>
    </lineage>
</organism>
<proteinExistence type="predicted"/>
<dbReference type="CDD" id="cd03024">
    <property type="entry name" value="DsbA_FrnE"/>
    <property type="match status" value="1"/>
</dbReference>
<dbReference type="InterPro" id="IPR001853">
    <property type="entry name" value="DSBA-like_thioredoxin_dom"/>
</dbReference>
<reference evidence="4" key="1">
    <citation type="journal article" date="2019" name="Int. J. Syst. Evol. Microbiol.">
        <title>The Global Catalogue of Microorganisms (GCM) 10K type strain sequencing project: providing services to taxonomists for standard genome sequencing and annotation.</title>
        <authorList>
            <consortium name="The Broad Institute Genomics Platform"/>
            <consortium name="The Broad Institute Genome Sequencing Center for Infectious Disease"/>
            <person name="Wu L."/>
            <person name="Ma J."/>
        </authorList>
    </citation>
    <scope>NUCLEOTIDE SEQUENCE [LARGE SCALE GENOMIC DNA]</scope>
    <source>
        <strain evidence="4">CCUG 53903</strain>
    </source>
</reference>
<protein>
    <submittedName>
        <fullName evidence="3">DsbA family oxidoreductase</fullName>
    </submittedName>
</protein>
<dbReference type="Gene3D" id="3.40.30.10">
    <property type="entry name" value="Glutaredoxin"/>
    <property type="match status" value="1"/>
</dbReference>
<dbReference type="Pfam" id="PF01323">
    <property type="entry name" value="DSBA"/>
    <property type="match status" value="1"/>
</dbReference>
<dbReference type="SUPFAM" id="SSF52833">
    <property type="entry name" value="Thioredoxin-like"/>
    <property type="match status" value="1"/>
</dbReference>
<evidence type="ECO:0000313" key="4">
    <source>
        <dbReference type="Proteomes" id="UP001596058"/>
    </source>
</evidence>